<evidence type="ECO:0000313" key="9">
    <source>
        <dbReference type="EMBL" id="PWU66956.1"/>
    </source>
</evidence>
<evidence type="ECO:0000256" key="1">
    <source>
        <dbReference type="ARBA" id="ARBA00004141"/>
    </source>
</evidence>
<evidence type="ECO:0000256" key="6">
    <source>
        <dbReference type="ARBA" id="ARBA00022989"/>
    </source>
</evidence>
<accession>A0A317KUE4</accession>
<sequence>MDINVKVKSNLRIQAFYLFFLISFIQIGVGIMGVPRFIFKESQQDAWISVILASCFIVMVISAMLFILKQYENADILGIQTDLFGKWLGKLLGTIYIIHFILAFLSVIITYIEVLKIFIAPNLNNFVVALLLLSLVVYSVRGGLQAIVGVFFLFFFLSIWLLGLLVEPIRFMHFNHFQPMFQASFTELWKGAKATSYTFMGFEILFFVYPFIQNKQKVRFPTYLAIIWSSMIVLILTVISIGYFSRDQLLKLEWTVLDMFKIQNLTFIERFDYIVIAEWMMVVVPNMILLMWAITYGIKRLYQVKQKTTLYILAIVILIASTFIDDYFLIRKIIDSVAEFGFWIVYVYPLLLLPMVLIKKRWKRKSGGRDLSH</sequence>
<evidence type="ECO:0000256" key="4">
    <source>
        <dbReference type="ARBA" id="ARBA00022544"/>
    </source>
</evidence>
<feature type="transmembrane region" description="Helical" evidence="8">
    <location>
        <begin position="194"/>
        <end position="212"/>
    </location>
</feature>
<keyword evidence="3" id="KW-0813">Transport</keyword>
<feature type="transmembrane region" description="Helical" evidence="8">
    <location>
        <begin position="118"/>
        <end position="140"/>
    </location>
</feature>
<name>A0A317KUE4_9BACI</name>
<evidence type="ECO:0000313" key="10">
    <source>
        <dbReference type="Proteomes" id="UP000245624"/>
    </source>
</evidence>
<comment type="similarity">
    <text evidence="2">Belongs to the amino acid-polyamine-organocation (APC) superfamily. Spore germination protein (SGP) (TC 2.A.3.9) family.</text>
</comment>
<evidence type="ECO:0000256" key="2">
    <source>
        <dbReference type="ARBA" id="ARBA00007998"/>
    </source>
</evidence>
<feature type="transmembrane region" description="Helical" evidence="8">
    <location>
        <begin position="15"/>
        <end position="34"/>
    </location>
</feature>
<feature type="transmembrane region" description="Helical" evidence="8">
    <location>
        <begin position="88"/>
        <end position="112"/>
    </location>
</feature>
<feature type="transmembrane region" description="Helical" evidence="8">
    <location>
        <begin position="224"/>
        <end position="244"/>
    </location>
</feature>
<dbReference type="EMBL" id="QGTD01000020">
    <property type="protein sequence ID" value="PWU66956.1"/>
    <property type="molecule type" value="Genomic_DNA"/>
</dbReference>
<reference evidence="9 10" key="1">
    <citation type="submission" date="2018-05" db="EMBL/GenBank/DDBJ databases">
        <title>Genomic analysis of Gracilibacillus dipsosauri DD1 reveals novel features of a salt-tolerant amylase.</title>
        <authorList>
            <person name="Deutch C.E."/>
            <person name="Yang S."/>
        </authorList>
    </citation>
    <scope>NUCLEOTIDE SEQUENCE [LARGE SCALE GENOMIC DNA]</scope>
    <source>
        <strain evidence="9 10">DD1</strain>
    </source>
</reference>
<feature type="transmembrane region" description="Helical" evidence="8">
    <location>
        <begin position="147"/>
        <end position="166"/>
    </location>
</feature>
<feature type="transmembrane region" description="Helical" evidence="8">
    <location>
        <begin position="310"/>
        <end position="328"/>
    </location>
</feature>
<dbReference type="Proteomes" id="UP000245624">
    <property type="component" value="Unassembled WGS sequence"/>
</dbReference>
<feature type="transmembrane region" description="Helical" evidence="8">
    <location>
        <begin position="46"/>
        <end position="68"/>
    </location>
</feature>
<keyword evidence="6 8" id="KW-1133">Transmembrane helix</keyword>
<evidence type="ECO:0000256" key="3">
    <source>
        <dbReference type="ARBA" id="ARBA00022448"/>
    </source>
</evidence>
<dbReference type="PANTHER" id="PTHR34975:SF2">
    <property type="entry name" value="SPORE GERMINATION PROTEIN A2"/>
    <property type="match status" value="1"/>
</dbReference>
<protein>
    <submittedName>
        <fullName evidence="9">Spore gernimation protein</fullName>
    </submittedName>
</protein>
<dbReference type="RefSeq" id="WP_109985653.1">
    <property type="nucleotide sequence ID" value="NZ_QGTD01000020.1"/>
</dbReference>
<dbReference type="Gene3D" id="1.20.1740.10">
    <property type="entry name" value="Amino acid/polyamine transporter I"/>
    <property type="match status" value="1"/>
</dbReference>
<dbReference type="AlphaFoldDB" id="A0A317KUE4"/>
<evidence type="ECO:0000256" key="8">
    <source>
        <dbReference type="SAM" id="Phobius"/>
    </source>
</evidence>
<organism evidence="9 10">
    <name type="scientific">Gracilibacillus dipsosauri</name>
    <dbReference type="NCBI Taxonomy" id="178340"/>
    <lineage>
        <taxon>Bacteria</taxon>
        <taxon>Bacillati</taxon>
        <taxon>Bacillota</taxon>
        <taxon>Bacilli</taxon>
        <taxon>Bacillales</taxon>
        <taxon>Bacillaceae</taxon>
        <taxon>Gracilibacillus</taxon>
    </lineage>
</organism>
<dbReference type="GO" id="GO:0016020">
    <property type="term" value="C:membrane"/>
    <property type="evidence" value="ECO:0007669"/>
    <property type="project" value="UniProtKB-SubCell"/>
</dbReference>
<evidence type="ECO:0000256" key="5">
    <source>
        <dbReference type="ARBA" id="ARBA00022692"/>
    </source>
</evidence>
<feature type="transmembrane region" description="Helical" evidence="8">
    <location>
        <begin position="273"/>
        <end position="298"/>
    </location>
</feature>
<feature type="transmembrane region" description="Helical" evidence="8">
    <location>
        <begin position="340"/>
        <end position="358"/>
    </location>
</feature>
<keyword evidence="5 8" id="KW-0812">Transmembrane</keyword>
<gene>
    <name evidence="9" type="ORF">DLJ74_19025</name>
</gene>
<keyword evidence="7 8" id="KW-0472">Membrane</keyword>
<dbReference type="OrthoDB" id="2380240at2"/>
<dbReference type="Pfam" id="PF03845">
    <property type="entry name" value="Spore_permease"/>
    <property type="match status" value="1"/>
</dbReference>
<proteinExistence type="inferred from homology"/>
<dbReference type="GO" id="GO:0009847">
    <property type="term" value="P:spore germination"/>
    <property type="evidence" value="ECO:0007669"/>
    <property type="project" value="InterPro"/>
</dbReference>
<comment type="caution">
    <text evidence="9">The sequence shown here is derived from an EMBL/GenBank/DDBJ whole genome shotgun (WGS) entry which is preliminary data.</text>
</comment>
<dbReference type="PANTHER" id="PTHR34975">
    <property type="entry name" value="SPORE GERMINATION PROTEIN A2"/>
    <property type="match status" value="1"/>
</dbReference>
<keyword evidence="10" id="KW-1185">Reference proteome</keyword>
<dbReference type="InterPro" id="IPR004761">
    <property type="entry name" value="Spore_GerAB"/>
</dbReference>
<keyword evidence="4" id="KW-0309">Germination</keyword>
<dbReference type="NCBIfam" id="TIGR00912">
    <property type="entry name" value="2A0309"/>
    <property type="match status" value="1"/>
</dbReference>
<evidence type="ECO:0000256" key="7">
    <source>
        <dbReference type="ARBA" id="ARBA00023136"/>
    </source>
</evidence>
<comment type="subcellular location">
    <subcellularLocation>
        <location evidence="1">Membrane</location>
        <topology evidence="1">Multi-pass membrane protein</topology>
    </subcellularLocation>
</comment>